<evidence type="ECO:0000313" key="5">
    <source>
        <dbReference type="Proteomes" id="UP000029389"/>
    </source>
</evidence>
<gene>
    <name evidence="4" type="ORF">D0U04_25545</name>
    <name evidence="3" type="ORF">DJ93_5283</name>
</gene>
<dbReference type="PATRIC" id="fig|1405.8.peg.5447"/>
<dbReference type="InterPro" id="IPR025453">
    <property type="entry name" value="DUF4309"/>
</dbReference>
<feature type="chain" id="PRO_5038924923" evidence="2">
    <location>
        <begin position="22"/>
        <end position="110"/>
    </location>
</feature>
<dbReference type="EMBL" id="JMQC01000008">
    <property type="protein sequence ID" value="KFM98690.1"/>
    <property type="molecule type" value="Genomic_DNA"/>
</dbReference>
<evidence type="ECO:0000313" key="6">
    <source>
        <dbReference type="Proteomes" id="UP000264294"/>
    </source>
</evidence>
<comment type="caution">
    <text evidence="3">The sequence shown here is derived from an EMBL/GenBank/DDBJ whole genome shotgun (WGS) entry which is preliminary data.</text>
</comment>
<dbReference type="EMBL" id="QVOD01000049">
    <property type="protein sequence ID" value="RFT63278.1"/>
    <property type="molecule type" value="Genomic_DNA"/>
</dbReference>
<dbReference type="AlphaFoldDB" id="A0A090Z2Q2"/>
<feature type="region of interest" description="Disordered" evidence="1">
    <location>
        <begin position="26"/>
        <end position="59"/>
    </location>
</feature>
<accession>A0A090Z2Q2</accession>
<sequence length="110" mass="12179">MKNCMKVCIFFLSFTCITALTACNSSEENNDSSATNKKNENISPKIEQDSKSNNQDSIKSASVKVNGNDKIYVYKVSNQFELKFIIPKSTGKVNHISVFSPEDSINKMAG</sequence>
<name>A0A090Z2Q2_9BACI</name>
<keyword evidence="2" id="KW-0732">Signal</keyword>
<reference evidence="4 6" key="2">
    <citation type="submission" date="2018-08" db="EMBL/GenBank/DDBJ databases">
        <title>Bacillus clarus sp. nov. strain PS00077A.</title>
        <authorList>
            <person name="Mendez Acevedo M."/>
            <person name="Carroll L."/>
            <person name="Mukherjee M."/>
            <person name="Wiedmann M."/>
            <person name="Kovac J."/>
        </authorList>
    </citation>
    <scope>NUCLEOTIDE SEQUENCE [LARGE SCALE GENOMIC DNA]</scope>
    <source>
        <strain evidence="4 6">PS00077A</strain>
    </source>
</reference>
<evidence type="ECO:0000313" key="4">
    <source>
        <dbReference type="EMBL" id="RFT63278.1"/>
    </source>
</evidence>
<dbReference type="PROSITE" id="PS51257">
    <property type="entry name" value="PROKAR_LIPOPROTEIN"/>
    <property type="match status" value="1"/>
</dbReference>
<organism evidence="3 5">
    <name type="scientific">Bacillus clarus</name>
    <dbReference type="NCBI Taxonomy" id="2338372"/>
    <lineage>
        <taxon>Bacteria</taxon>
        <taxon>Bacillati</taxon>
        <taxon>Bacillota</taxon>
        <taxon>Bacilli</taxon>
        <taxon>Bacillales</taxon>
        <taxon>Bacillaceae</taxon>
        <taxon>Bacillus</taxon>
        <taxon>Bacillus cereus group</taxon>
    </lineage>
</organism>
<evidence type="ECO:0000256" key="1">
    <source>
        <dbReference type="SAM" id="MobiDB-lite"/>
    </source>
</evidence>
<dbReference type="STRING" id="1405.B7492_15380"/>
<keyword evidence="6" id="KW-1185">Reference proteome</keyword>
<dbReference type="Proteomes" id="UP000264294">
    <property type="component" value="Unassembled WGS sequence"/>
</dbReference>
<dbReference type="Pfam" id="PF14172">
    <property type="entry name" value="DUF4309"/>
    <property type="match status" value="1"/>
</dbReference>
<evidence type="ECO:0000256" key="2">
    <source>
        <dbReference type="SAM" id="SignalP"/>
    </source>
</evidence>
<feature type="compositionally biased region" description="Polar residues" evidence="1">
    <location>
        <begin position="26"/>
        <end position="36"/>
    </location>
</feature>
<evidence type="ECO:0000313" key="3">
    <source>
        <dbReference type="EMBL" id="KFM98690.1"/>
    </source>
</evidence>
<dbReference type="Proteomes" id="UP000029389">
    <property type="component" value="Unassembled WGS sequence"/>
</dbReference>
<feature type="signal peptide" evidence="2">
    <location>
        <begin position="1"/>
        <end position="21"/>
    </location>
</feature>
<protein>
    <submittedName>
        <fullName evidence="4">DUF4309 domain-containing protein</fullName>
    </submittedName>
</protein>
<reference evidence="3 5" key="1">
    <citation type="submission" date="2014-04" db="EMBL/GenBank/DDBJ databases">
        <authorList>
            <person name="Bishop-Lilly K.A."/>
            <person name="Broomall S.M."/>
            <person name="Chain P.S."/>
            <person name="Chertkov O."/>
            <person name="Coyne S.R."/>
            <person name="Daligault H.E."/>
            <person name="Davenport K.W."/>
            <person name="Erkkila T."/>
            <person name="Frey K.G."/>
            <person name="Gibbons H.S."/>
            <person name="Gu W."/>
            <person name="Jaissle J."/>
            <person name="Johnson S.L."/>
            <person name="Koroleva G.I."/>
            <person name="Ladner J.T."/>
            <person name="Lo C.-C."/>
            <person name="Minogue T.D."/>
            <person name="Munk C."/>
            <person name="Palacios G.F."/>
            <person name="Redden C.L."/>
            <person name="Rosenzweig C.N."/>
            <person name="Scholz M.B."/>
            <person name="Teshima H."/>
            <person name="Xu Y."/>
        </authorList>
    </citation>
    <scope>NUCLEOTIDE SEQUENCE [LARGE SCALE GENOMIC DNA]</scope>
    <source>
        <strain evidence="3 5">BHP</strain>
    </source>
</reference>
<proteinExistence type="predicted"/>